<organism evidence="7 8">
    <name type="scientific">Extremus antarcticus</name>
    <dbReference type="NCBI Taxonomy" id="702011"/>
    <lineage>
        <taxon>Eukaryota</taxon>
        <taxon>Fungi</taxon>
        <taxon>Dikarya</taxon>
        <taxon>Ascomycota</taxon>
        <taxon>Pezizomycotina</taxon>
        <taxon>Dothideomycetes</taxon>
        <taxon>Dothideomycetidae</taxon>
        <taxon>Mycosphaerellales</taxon>
        <taxon>Extremaceae</taxon>
        <taxon>Extremus</taxon>
    </lineage>
</organism>
<dbReference type="PROSITE" id="PS50089">
    <property type="entry name" value="ZF_RING_2"/>
    <property type="match status" value="1"/>
</dbReference>
<accession>A0AAJ0D7I5</accession>
<evidence type="ECO:0000256" key="3">
    <source>
        <dbReference type="ARBA" id="ARBA00022833"/>
    </source>
</evidence>
<keyword evidence="8" id="KW-1185">Reference proteome</keyword>
<dbReference type="GO" id="GO:0061630">
    <property type="term" value="F:ubiquitin protein ligase activity"/>
    <property type="evidence" value="ECO:0007669"/>
    <property type="project" value="TreeGrafter"/>
</dbReference>
<dbReference type="PROSITE" id="PS00518">
    <property type="entry name" value="ZF_RING_1"/>
    <property type="match status" value="1"/>
</dbReference>
<evidence type="ECO:0000313" key="7">
    <source>
        <dbReference type="EMBL" id="KAK3048064.1"/>
    </source>
</evidence>
<dbReference type="PANTHER" id="PTHR23327:SF42">
    <property type="entry name" value="LON PEPTIDASE N-TERMINAL DOMAIN AND RING FINGER PROTEIN C14F5.10C"/>
    <property type="match status" value="1"/>
</dbReference>
<feature type="domain" description="RING-type" evidence="5">
    <location>
        <begin position="105"/>
        <end position="143"/>
    </location>
</feature>
<reference evidence="7" key="1">
    <citation type="submission" date="2023-04" db="EMBL/GenBank/DDBJ databases">
        <title>Black Yeasts Isolated from many extreme environments.</title>
        <authorList>
            <person name="Coleine C."/>
            <person name="Stajich J.E."/>
            <person name="Selbmann L."/>
        </authorList>
    </citation>
    <scope>NUCLEOTIDE SEQUENCE</scope>
    <source>
        <strain evidence="7">CCFEE 5312</strain>
    </source>
</reference>
<dbReference type="Proteomes" id="UP001271007">
    <property type="component" value="Unassembled WGS sequence"/>
</dbReference>
<dbReference type="SUPFAM" id="SSF88697">
    <property type="entry name" value="PUA domain-like"/>
    <property type="match status" value="1"/>
</dbReference>
<dbReference type="InterPro" id="IPR017907">
    <property type="entry name" value="Znf_RING_CS"/>
</dbReference>
<name>A0AAJ0D7I5_9PEZI</name>
<keyword evidence="3" id="KW-0862">Zinc</keyword>
<evidence type="ECO:0000259" key="6">
    <source>
        <dbReference type="PROSITE" id="PS51787"/>
    </source>
</evidence>
<dbReference type="Pfam" id="PF13923">
    <property type="entry name" value="zf-C3HC4_2"/>
    <property type="match status" value="1"/>
</dbReference>
<dbReference type="InterPro" id="IPR013083">
    <property type="entry name" value="Znf_RING/FYVE/PHD"/>
</dbReference>
<dbReference type="AlphaFoldDB" id="A0AAJ0D7I5"/>
<dbReference type="SMART" id="SM00464">
    <property type="entry name" value="LON"/>
    <property type="match status" value="1"/>
</dbReference>
<evidence type="ECO:0000256" key="4">
    <source>
        <dbReference type="PROSITE-ProRule" id="PRU00175"/>
    </source>
</evidence>
<dbReference type="EMBL" id="JAWDJX010000053">
    <property type="protein sequence ID" value="KAK3048064.1"/>
    <property type="molecule type" value="Genomic_DNA"/>
</dbReference>
<dbReference type="InterPro" id="IPR015947">
    <property type="entry name" value="PUA-like_sf"/>
</dbReference>
<proteinExistence type="predicted"/>
<dbReference type="Gene3D" id="2.30.130.40">
    <property type="entry name" value="LON domain-like"/>
    <property type="match status" value="1"/>
</dbReference>
<sequence>METIAEVFTRYETVVTHKSGAQEDTDVEMEDSVLGEVLNEKIDAEGSSTERGRLLAAYILAVQGQLSLDSDTIKFDSGMTTAAERTADLTMLHDISDTALPQVDCQVCYNIMLDPVTTFCGHTLCRVCMSRVLDHSLHCPICRRVLALPPRIEEHPNNKTLVDIQNTLWPDMIKARRETVAAEEVGEQGDLNTALFVCTLGFPEQTTFLRIFEPRYRLMLRRCLEANREFGILMYNRYSEPQGDLGPVHFYQIGTMLRIIRVQVLADGTSLIETKGSERFRVKAHGLVDGYAIGNVEPIHDVNLAEEERIEAAETGLPPPTDENDVLGQIDRMPTADLLRFGQEFIRKMQGRSAGWLQQRVLDIHGQPPDDARLFPYWFASVLPISEDEKYKLLDTRTARARLKITAAWIRRIETQRCISYPALPTWVG</sequence>
<protein>
    <submittedName>
        <fullName evidence="7">Uncharacterized protein</fullName>
    </submittedName>
</protein>
<evidence type="ECO:0000313" key="8">
    <source>
        <dbReference type="Proteomes" id="UP001271007"/>
    </source>
</evidence>
<dbReference type="SMART" id="SM00184">
    <property type="entry name" value="RING"/>
    <property type="match status" value="1"/>
</dbReference>
<feature type="domain" description="Lon N-terminal" evidence="6">
    <location>
        <begin position="191"/>
        <end position="414"/>
    </location>
</feature>
<keyword evidence="1" id="KW-0479">Metal-binding</keyword>
<comment type="caution">
    <text evidence="7">The sequence shown here is derived from an EMBL/GenBank/DDBJ whole genome shotgun (WGS) entry which is preliminary data.</text>
</comment>
<dbReference type="Gene3D" id="3.30.40.10">
    <property type="entry name" value="Zinc/RING finger domain, C3HC4 (zinc finger)"/>
    <property type="match status" value="1"/>
</dbReference>
<dbReference type="Pfam" id="PF02190">
    <property type="entry name" value="LON_substr_bdg"/>
    <property type="match status" value="1"/>
</dbReference>
<dbReference type="SUPFAM" id="SSF57850">
    <property type="entry name" value="RING/U-box"/>
    <property type="match status" value="1"/>
</dbReference>
<dbReference type="PROSITE" id="PS51787">
    <property type="entry name" value="LON_N"/>
    <property type="match status" value="1"/>
</dbReference>
<evidence type="ECO:0000256" key="2">
    <source>
        <dbReference type="ARBA" id="ARBA00022771"/>
    </source>
</evidence>
<dbReference type="PANTHER" id="PTHR23327">
    <property type="entry name" value="RING FINGER PROTEIN 127"/>
    <property type="match status" value="1"/>
</dbReference>
<keyword evidence="2 4" id="KW-0863">Zinc-finger</keyword>
<dbReference type="InterPro" id="IPR046336">
    <property type="entry name" value="Lon_prtase_N_sf"/>
</dbReference>
<evidence type="ECO:0000259" key="5">
    <source>
        <dbReference type="PROSITE" id="PS50089"/>
    </source>
</evidence>
<dbReference type="GO" id="GO:0008270">
    <property type="term" value="F:zinc ion binding"/>
    <property type="evidence" value="ECO:0007669"/>
    <property type="project" value="UniProtKB-KW"/>
</dbReference>
<evidence type="ECO:0000256" key="1">
    <source>
        <dbReference type="ARBA" id="ARBA00022723"/>
    </source>
</evidence>
<dbReference type="InterPro" id="IPR001841">
    <property type="entry name" value="Znf_RING"/>
</dbReference>
<dbReference type="CDD" id="cd16514">
    <property type="entry name" value="RING-HC_LONFs_rpt2"/>
    <property type="match status" value="1"/>
</dbReference>
<dbReference type="Gene3D" id="1.20.58.1480">
    <property type="match status" value="1"/>
</dbReference>
<dbReference type="InterPro" id="IPR003111">
    <property type="entry name" value="Lon_prtase_N"/>
</dbReference>
<gene>
    <name evidence="7" type="ORF">LTR09_010579</name>
</gene>